<sequence length="560" mass="63626">MSSSSASKKDVIEKACQLCGDVGHRPKECPLLDALEEEEIDMPMTRKLKFESMGVKPRVKAAEKRKPAPVPMSSLLKDAQIVPVAEEESTDWSVVEIELSPEEKKMRGRRDVANKEDRFVVRALRWSGTIVRDWEAVEDLQKELTSGRAKAIVDEDEEKPMDRHRAHPHLRPPETEPELGERSHFRQMETGQALDEVLLQKALWTEPSTQARVQQLTDAAATQVREQAKSILEGQIITGKERLEYNWNQLEEDWRLAYVAPLKKAFHVYIEHKAVAGVPLDQYVDPRYILPSRMVLTNKGGKKLAEALLKARWVFGGHKDPEAGEHLTAAPTVSLVGHNLLVFIAVQMSWTIIYEDVSAAFLQGQPLATEREIYVRLPTQYPPEVLEELYGMIGEGHRQDIVRLTKGGFGLPESPRLWYLEYRQTLKDLGGHELRLLPGFFCFYDEKGVLHGMACIHVDDTRYAGAPTAEPIWQELHRRLRFGDRRDGLGGWTKFCGRYERQDPVTKEVEYSVDEYCKDIPSVPARLPGDLERPLTPVERKNISSVIGQIDQLGCKTVSL</sequence>
<dbReference type="Proteomes" id="UP001642464">
    <property type="component" value="Unassembled WGS sequence"/>
</dbReference>
<evidence type="ECO:0000313" key="4">
    <source>
        <dbReference type="EMBL" id="CAK9065380.1"/>
    </source>
</evidence>
<organism evidence="4 5">
    <name type="scientific">Durusdinium trenchii</name>
    <dbReference type="NCBI Taxonomy" id="1381693"/>
    <lineage>
        <taxon>Eukaryota</taxon>
        <taxon>Sar</taxon>
        <taxon>Alveolata</taxon>
        <taxon>Dinophyceae</taxon>
        <taxon>Suessiales</taxon>
        <taxon>Symbiodiniaceae</taxon>
        <taxon>Durusdinium</taxon>
    </lineage>
</organism>
<comment type="caution">
    <text evidence="4">The sequence shown here is derived from an EMBL/GenBank/DDBJ whole genome shotgun (WGS) entry which is preliminary data.</text>
</comment>
<feature type="domain" description="CCHC-type" evidence="3">
    <location>
        <begin position="16"/>
        <end position="30"/>
    </location>
</feature>
<feature type="compositionally biased region" description="Basic and acidic residues" evidence="2">
    <location>
        <begin position="171"/>
        <end position="180"/>
    </location>
</feature>
<evidence type="ECO:0000259" key="3">
    <source>
        <dbReference type="PROSITE" id="PS50158"/>
    </source>
</evidence>
<keyword evidence="5" id="KW-1185">Reference proteome</keyword>
<dbReference type="EMBL" id="CAXAMM010029813">
    <property type="protein sequence ID" value="CAK9065380.1"/>
    <property type="molecule type" value="Genomic_DNA"/>
</dbReference>
<dbReference type="InterPro" id="IPR001878">
    <property type="entry name" value="Znf_CCHC"/>
</dbReference>
<evidence type="ECO:0000313" key="5">
    <source>
        <dbReference type="Proteomes" id="UP001642464"/>
    </source>
</evidence>
<evidence type="ECO:0000256" key="2">
    <source>
        <dbReference type="SAM" id="MobiDB-lite"/>
    </source>
</evidence>
<dbReference type="Pfam" id="PF07727">
    <property type="entry name" value="RVT_2"/>
    <property type="match status" value="1"/>
</dbReference>
<feature type="region of interest" description="Disordered" evidence="2">
    <location>
        <begin position="157"/>
        <end position="180"/>
    </location>
</feature>
<keyword evidence="1" id="KW-0479">Metal-binding</keyword>
<protein>
    <submittedName>
        <fullName evidence="4">Retrovirus-related Pol polyprotein from transposon RE2 (Retro element 2) (AtRE2)</fullName>
    </submittedName>
</protein>
<keyword evidence="1" id="KW-0862">Zinc</keyword>
<accession>A0ABP0NNL9</accession>
<evidence type="ECO:0000256" key="1">
    <source>
        <dbReference type="PROSITE-ProRule" id="PRU00047"/>
    </source>
</evidence>
<dbReference type="InterPro" id="IPR013103">
    <property type="entry name" value="RVT_2"/>
</dbReference>
<reference evidence="4 5" key="1">
    <citation type="submission" date="2024-02" db="EMBL/GenBank/DDBJ databases">
        <authorList>
            <person name="Chen Y."/>
            <person name="Shah S."/>
            <person name="Dougan E. K."/>
            <person name="Thang M."/>
            <person name="Chan C."/>
        </authorList>
    </citation>
    <scope>NUCLEOTIDE SEQUENCE [LARGE SCALE GENOMIC DNA]</scope>
</reference>
<gene>
    <name evidence="4" type="ORF">SCF082_LOCUS33473</name>
</gene>
<dbReference type="PROSITE" id="PS50158">
    <property type="entry name" value="ZF_CCHC"/>
    <property type="match status" value="1"/>
</dbReference>
<proteinExistence type="predicted"/>
<name>A0ABP0NNL9_9DINO</name>
<keyword evidence="1" id="KW-0863">Zinc-finger</keyword>